<feature type="domain" description="B-block binding subunit of TFIIIC" evidence="8">
    <location>
        <begin position="189"/>
        <end position="257"/>
    </location>
</feature>
<feature type="coiled-coil region" evidence="6">
    <location>
        <begin position="1188"/>
        <end position="1230"/>
    </location>
</feature>
<evidence type="ECO:0000256" key="7">
    <source>
        <dbReference type="SAM" id="MobiDB-lite"/>
    </source>
</evidence>
<feature type="region of interest" description="Disordered" evidence="7">
    <location>
        <begin position="1137"/>
        <end position="1159"/>
    </location>
</feature>
<evidence type="ECO:0000256" key="3">
    <source>
        <dbReference type="ARBA" id="ARBA00023125"/>
    </source>
</evidence>
<dbReference type="EMBL" id="ML975151">
    <property type="protein sequence ID" value="KAF1815732.1"/>
    <property type="molecule type" value="Genomic_DNA"/>
</dbReference>
<dbReference type="PANTHER" id="PTHR15180:SF1">
    <property type="entry name" value="GENERAL TRANSCRIPTION FACTOR 3C POLYPEPTIDE 1"/>
    <property type="match status" value="1"/>
</dbReference>
<dbReference type="GO" id="GO:0042791">
    <property type="term" value="P:5S class rRNA transcription by RNA polymerase III"/>
    <property type="evidence" value="ECO:0007669"/>
    <property type="project" value="TreeGrafter"/>
</dbReference>
<dbReference type="GO" id="GO:0005634">
    <property type="term" value="C:nucleus"/>
    <property type="evidence" value="ECO:0007669"/>
    <property type="project" value="UniProtKB-SubCell"/>
</dbReference>
<dbReference type="GO" id="GO:0000127">
    <property type="term" value="C:transcription factor TFIIIC complex"/>
    <property type="evidence" value="ECO:0007669"/>
    <property type="project" value="InterPro"/>
</dbReference>
<feature type="region of interest" description="Disordered" evidence="7">
    <location>
        <begin position="1626"/>
        <end position="1648"/>
    </location>
</feature>
<dbReference type="GeneID" id="54419361"/>
<dbReference type="PANTHER" id="PTHR15180">
    <property type="entry name" value="GENERAL TRANSCRIPTION FACTOR 3C POLYPEPTIDE 1"/>
    <property type="match status" value="1"/>
</dbReference>
<feature type="region of interest" description="Disordered" evidence="7">
    <location>
        <begin position="871"/>
        <end position="902"/>
    </location>
</feature>
<feature type="region of interest" description="Disordered" evidence="7">
    <location>
        <begin position="610"/>
        <end position="655"/>
    </location>
</feature>
<evidence type="ECO:0000313" key="10">
    <source>
        <dbReference type="EMBL" id="KAF1815732.1"/>
    </source>
</evidence>
<name>A0A6G1GCK5_9PEZI</name>
<evidence type="ECO:0000256" key="6">
    <source>
        <dbReference type="SAM" id="Coils"/>
    </source>
</evidence>
<comment type="subcellular location">
    <subcellularLocation>
        <location evidence="1">Nucleus</location>
    </subcellularLocation>
</comment>
<dbReference type="OrthoDB" id="5403573at2759"/>
<keyword evidence="6" id="KW-0175">Coiled coil</keyword>
<protein>
    <recommendedName>
        <fullName evidence="13">TFIIIC transcription initiation factor complex subunits Tfc3</fullName>
    </recommendedName>
</protein>
<feature type="region of interest" description="Disordered" evidence="7">
    <location>
        <begin position="108"/>
        <end position="147"/>
    </location>
</feature>
<feature type="compositionally biased region" description="Low complexity" evidence="7">
    <location>
        <begin position="614"/>
        <end position="625"/>
    </location>
</feature>
<dbReference type="RefSeq" id="XP_033537363.1">
    <property type="nucleotide sequence ID" value="XM_033678791.1"/>
</dbReference>
<accession>A0A6G1GCK5</accession>
<keyword evidence="5" id="KW-0539">Nucleus</keyword>
<organism evidence="10">
    <name type="scientific">Eremomyces bilateralis CBS 781.70</name>
    <dbReference type="NCBI Taxonomy" id="1392243"/>
    <lineage>
        <taxon>Eukaryota</taxon>
        <taxon>Fungi</taxon>
        <taxon>Dikarya</taxon>
        <taxon>Ascomycota</taxon>
        <taxon>Pezizomycotina</taxon>
        <taxon>Dothideomycetes</taxon>
        <taxon>Dothideomycetes incertae sedis</taxon>
        <taxon>Eremomycetales</taxon>
        <taxon>Eremomycetaceae</taxon>
        <taxon>Eremomyces</taxon>
    </lineage>
</organism>
<keyword evidence="2" id="KW-0597">Phosphoprotein</keyword>
<dbReference type="InterPro" id="IPR044210">
    <property type="entry name" value="Tfc3-like"/>
</dbReference>
<evidence type="ECO:0000256" key="2">
    <source>
        <dbReference type="ARBA" id="ARBA00022553"/>
    </source>
</evidence>
<feature type="compositionally biased region" description="Basic and acidic residues" evidence="7">
    <location>
        <begin position="1635"/>
        <end position="1648"/>
    </location>
</feature>
<evidence type="ECO:0008006" key="13">
    <source>
        <dbReference type="Google" id="ProtNLM"/>
    </source>
</evidence>
<keyword evidence="11" id="KW-1185">Reference proteome</keyword>
<evidence type="ECO:0000313" key="11">
    <source>
        <dbReference type="Proteomes" id="UP000504638"/>
    </source>
</evidence>
<sequence>MAGGFDDLIEFLLQEIALLGEKGLSPSEFRGLIDRFYKPVGRNFGAAEAPEPPVALVDDLLVEQVWKWTTAHRDIWVGIKGEYNGVSWKEAVEIEAAASPFNQQLERAADVPQSQVNHTDKPDGGTPNPIAESQSNGNVGKSTETDPQVKIEEAAENPASQDKIRIYASEERIWHALAGHGIDRKRVPPLEFQLLCVIAAQGPKGIIQPQLVKLSGQDKRSLPRRTDALQEKGYIVKKSIIQGGMRTSILTLRRYVEEHTEVASDDAANKTRIFVDGQVQVFNAVDAIYELLKDIKVMPTEDLVRLVGFDARSFRRRMMRDIFQRLAMLGVIAQVKVKVSYTKTWNVWKRAVRLLRAPNEKDRKTFASLSKAEMNSWIRQQNKGTNGDGNAESDQDSEDEGTVVTNTEQGTPEIPGRAGVSDQPPKPTIGPQWDPDRLWPNIIYEYVDRAGEEGVSSMDLRARTFGPVWKRPFDIAMARLTDAWEVSQPETLRHLKIVRDTAVKDRTNHYLYRTVGHYQSLVNQGNGDWDIVSNGHLAKPGKKQKVKLEYFLAPPDEWGFPSVNTSLLAPGDGIAPLPKQPIGREAISKQKQQKRKYLGLDLSEISKEIHQEETQANQSTTTTAAKGKKRAMDRSAPGDTTSTPAAKKAKLAPMGKIAQEKAKKAREEAKRYVAALRKQAEKLAAWQITMEKKRRAKEAGLDSDDVGVDLREIKRATVQKVLKPQKKSSIVPPRRRGRPRKQTEKVAMVGHDEEDGDEHPAVNGSAGAPTTIQHEQVESLAPPATQLDHAQDNLQNGEQSISAEADNNNQSQALDEDKKALEQRTEEILTGFLHRTRRGVYIKPPFADRSFTRGRPRKTFMIAIKLDQLKEEVPEDEQGAQAEARRSELGEQADDGDDGRPDLEMVDANDQRVEEQNLVDGEVGEQTAFVDTYGAPTQTAAVPVSPGEELAARATRDTHPIDIDEQEDTDHEAETKDDIVMDEDIQQPFESPSSRKQTISKPSFKLWSLSSQNKKITKKRGSHRRPGVQLGGGTTALNRVKIILDLVNKCDGIIPGARAVYPSFDFAWKALHPSSGRIDSRTIERALTSMVEMGKLIHIEVPCERNGSKFTQSMYTFPEIDPSSDRVEDMKRNIRSCYPSSYHPPQLGIAPPPAKRGPPRHTDLYPKDETVQFAQPLPQPANVRRKQAAAEISRIKAAERAAKQAAREHARRERQELRLARQHLRETNRAHFRSIRDVTSHRAKRQNRPPMPYGPWGHPSLGFAPSYMPRSGMQTMYPSRYPVQMDPRTSLVLVIKGLSMLTQCSSDFHPLTGTFSTVTNVPRRLEQAVPARVTLLYMLQSFQMKAYYLMLHPAPTLHQQTGTFGTSAIVPQVMQVPRYPTTGGSVSRQLPALLPAPPSMYNPKISQLAPFNKDDPRAYDALLQSHARKVAKQPSFIKVDLEKALSESAKYFVTAITVVQALVGGVDQGINWTLVTTICKGNPRFDIDMDIGHLRYRWVIYRESFKDWLNEVIEDFREVFLEAYGKGEVDPIDFDKPYDYDWLGLVKWAMKKLLILSRSPAEFRRNPITHRSLPATWEALENSFSIESEPSQSRTLPEKFYNDKTNGTHRAVWVHNVPFETDAFAKTKPRGKKGKTQETEDGLRQGEKRMTKSYVRSVIATPDDQYDAFLARDILSRFPPYAMDRAIGELSRKNIISKRFPGPHVPPGRTWQLSDQLNSMLDRQITGEMYQEAAQFKADLDRAFSEGDEPVVRVPFTAKNGTMLAILNLVANGRCRLTPALPRIINEDQPLLRGGRDVDAELVYSKWGWLNGAYNTRIMNRKYLEFHVDVHPTARYQPGNPFLASLPEGTLPAPPTANDDFAESDEAYRGCYPLWLDHQSHIIQDLWERVVMAVVQIISFRAGVDVDGLSRAFKGMLEPWELEICVGWLEKVGAVERVAGKENYTVTEWWWMVPAAWIREETTEVDTRRIEEDHSPILVE</sequence>
<dbReference type="GO" id="GO:0003677">
    <property type="term" value="F:DNA binding"/>
    <property type="evidence" value="ECO:0007669"/>
    <property type="project" value="UniProtKB-KW"/>
</dbReference>
<keyword evidence="3" id="KW-0238">DNA-binding</keyword>
<dbReference type="InterPro" id="IPR007309">
    <property type="entry name" value="TFIIIC_Bblock-bd"/>
</dbReference>
<feature type="domain" description="Transcription factor tau subunit sfc3/Tfc3 C-terminal" evidence="9">
    <location>
        <begin position="1446"/>
        <end position="1910"/>
    </location>
</feature>
<evidence type="ECO:0000256" key="1">
    <source>
        <dbReference type="ARBA" id="ARBA00004123"/>
    </source>
</evidence>
<feature type="region of interest" description="Disordered" evidence="7">
    <location>
        <begin position="1236"/>
        <end position="1256"/>
    </location>
</feature>
<dbReference type="Proteomes" id="UP000504638">
    <property type="component" value="Unplaced"/>
</dbReference>
<feature type="region of interest" description="Disordered" evidence="7">
    <location>
        <begin position="379"/>
        <end position="434"/>
    </location>
</feature>
<reference evidence="12" key="3">
    <citation type="submission" date="2025-04" db="UniProtKB">
        <authorList>
            <consortium name="RefSeq"/>
        </authorList>
    </citation>
    <scope>IDENTIFICATION</scope>
    <source>
        <strain evidence="12">CBS 781.70</strain>
    </source>
</reference>
<evidence type="ECO:0000256" key="5">
    <source>
        <dbReference type="ARBA" id="ARBA00023242"/>
    </source>
</evidence>
<evidence type="ECO:0000313" key="12">
    <source>
        <dbReference type="RefSeq" id="XP_033537363.1"/>
    </source>
</evidence>
<evidence type="ECO:0000256" key="4">
    <source>
        <dbReference type="ARBA" id="ARBA00023163"/>
    </source>
</evidence>
<evidence type="ECO:0000259" key="8">
    <source>
        <dbReference type="Pfam" id="PF04182"/>
    </source>
</evidence>
<feature type="compositionally biased region" description="Polar residues" evidence="7">
    <location>
        <begin position="131"/>
        <end position="142"/>
    </location>
</feature>
<reference evidence="12" key="2">
    <citation type="submission" date="2020-04" db="EMBL/GenBank/DDBJ databases">
        <authorList>
            <consortium name="NCBI Genome Project"/>
        </authorList>
    </citation>
    <scope>NUCLEOTIDE SEQUENCE</scope>
    <source>
        <strain evidence="12">CBS 781.70</strain>
    </source>
</reference>
<evidence type="ECO:0000259" key="9">
    <source>
        <dbReference type="Pfam" id="PF20222"/>
    </source>
</evidence>
<feature type="region of interest" description="Disordered" evidence="7">
    <location>
        <begin position="722"/>
        <end position="768"/>
    </location>
</feature>
<keyword evidence="4" id="KW-0804">Transcription</keyword>
<dbReference type="Pfam" id="PF20222">
    <property type="entry name" value="DUF6581"/>
    <property type="match status" value="1"/>
</dbReference>
<gene>
    <name evidence="10 12" type="ORF">P152DRAFT_455453</name>
</gene>
<dbReference type="InterPro" id="IPR046488">
    <property type="entry name" value="Sfc3/Tfc3_C"/>
</dbReference>
<dbReference type="GO" id="GO:0006384">
    <property type="term" value="P:transcription initiation at RNA polymerase III promoter"/>
    <property type="evidence" value="ECO:0007669"/>
    <property type="project" value="InterPro"/>
</dbReference>
<reference evidence="10 12" key="1">
    <citation type="submission" date="2020-01" db="EMBL/GenBank/DDBJ databases">
        <authorList>
            <consortium name="DOE Joint Genome Institute"/>
            <person name="Haridas S."/>
            <person name="Albert R."/>
            <person name="Binder M."/>
            <person name="Bloem J."/>
            <person name="Labutti K."/>
            <person name="Salamov A."/>
            <person name="Andreopoulos B."/>
            <person name="Baker S.E."/>
            <person name="Barry K."/>
            <person name="Bills G."/>
            <person name="Bluhm B.H."/>
            <person name="Cannon C."/>
            <person name="Castanera R."/>
            <person name="Culley D.E."/>
            <person name="Daum C."/>
            <person name="Ezra D."/>
            <person name="Gonzalez J.B."/>
            <person name="Henrissat B."/>
            <person name="Kuo A."/>
            <person name="Liang C."/>
            <person name="Lipzen A."/>
            <person name="Lutzoni F."/>
            <person name="Magnuson J."/>
            <person name="Mondo S."/>
            <person name="Nolan M."/>
            <person name="Ohm R."/>
            <person name="Pangilinan J."/>
            <person name="Park H.-J."/>
            <person name="Ramirez L."/>
            <person name="Alfaro M."/>
            <person name="Sun H."/>
            <person name="Tritt A."/>
            <person name="Yoshinaga Y."/>
            <person name="Zwiers L.-H."/>
            <person name="Turgeon B.G."/>
            <person name="Goodwin S.B."/>
            <person name="Spatafora J.W."/>
            <person name="Crous P.W."/>
            <person name="Grigoriev I.V."/>
        </authorList>
    </citation>
    <scope>NUCLEOTIDE SEQUENCE</scope>
    <source>
        <strain evidence="10 12">CBS 781.70</strain>
    </source>
</reference>
<proteinExistence type="predicted"/>
<dbReference type="Pfam" id="PF04182">
    <property type="entry name" value="B-block_TFIIIC"/>
    <property type="match status" value="1"/>
</dbReference>
<feature type="compositionally biased region" description="Acidic residues" evidence="7">
    <location>
        <begin position="391"/>
        <end position="401"/>
    </location>
</feature>